<keyword evidence="3 7" id="KW-0418">Kinase</keyword>
<evidence type="ECO:0000313" key="8">
    <source>
        <dbReference type="Proteomes" id="UP000266673"/>
    </source>
</evidence>
<accession>A0A397VT88</accession>
<evidence type="ECO:0000256" key="4">
    <source>
        <dbReference type="ARBA" id="ARBA00022840"/>
    </source>
</evidence>
<dbReference type="STRING" id="44941.A0A397VT88"/>
<name>A0A397VT88_9GLOM</name>
<dbReference type="Gene3D" id="1.10.510.10">
    <property type="entry name" value="Transferase(Phosphotransferase) domain 1"/>
    <property type="match status" value="2"/>
</dbReference>
<dbReference type="GO" id="GO:0004674">
    <property type="term" value="F:protein serine/threonine kinase activity"/>
    <property type="evidence" value="ECO:0007669"/>
    <property type="project" value="TreeGrafter"/>
</dbReference>
<evidence type="ECO:0000256" key="3">
    <source>
        <dbReference type="ARBA" id="ARBA00022777"/>
    </source>
</evidence>
<gene>
    <name evidence="7" type="ORF">C2G38_659580</name>
</gene>
<sequence>MCYKNGIGTSPNERKAIEYLQKARNNDDKCQNENEIDPNVDSFLKEIMLKNALPWIPFNELKNIQNAYTDVAIIVCSAEWTYPHKSGVRIRKVRLDLLTGFADADSHEILLNELNAYCIIGSKRPTFLQCYGVSRDVTTGHYIVVIQDGLVNSLERNLTSVVKMGWNDKLNLLLYIARDLQLIHSCNIINCGLYEKAILQNNLTSAYIALSSLLLSVDKALTTKSKLIGSIFYIAPEVLNHGLFTKASDIYSFGIIMWEISSGKSIFDYYREYYEHGIESIQFNFDVCNGMRPNIVENMVQSYSDLMKRYWDNDPQKRPSISKILKILTNWKNNMAKFYEFESVIYDEPDKDEYKLYDSESYDIMDIDQDYELSSFNQQNSVNLFSITSSMDSNIQIEESTPKEWLEKAISEDHINYIEYNKFTDPVVIGIGGFGKVFKCEWKDGELTVALKCLKVDTSIDEKIIKDFIDELKLLRKVSCHPNVIAFYGVTKDNSGNYNMILEYANEGTLREYLKKRFLKLQWTDKLRIAKEIALGLLYLHDKNIIHRDLHSKNILVHQRHPKISDLGLSKQMNEVSTTSNSIVHGILAYIEPQCFISKDINAIRDLTSIVLDKSFGKFQAEDLHPHPLNLEIYTLLFTYFKEIEKSL</sequence>
<dbReference type="SUPFAM" id="SSF56112">
    <property type="entry name" value="Protein kinase-like (PK-like)"/>
    <property type="match status" value="2"/>
</dbReference>
<dbReference type="PANTHER" id="PTHR44329">
    <property type="entry name" value="SERINE/THREONINE-PROTEIN KINASE TNNI3K-RELATED"/>
    <property type="match status" value="1"/>
</dbReference>
<evidence type="ECO:0000259" key="6">
    <source>
        <dbReference type="PROSITE" id="PS50011"/>
    </source>
</evidence>
<dbReference type="InterPro" id="IPR000719">
    <property type="entry name" value="Prot_kinase_dom"/>
</dbReference>
<dbReference type="Pfam" id="PF07714">
    <property type="entry name" value="PK_Tyr_Ser-Thr"/>
    <property type="match status" value="2"/>
</dbReference>
<dbReference type="InterPro" id="IPR051681">
    <property type="entry name" value="Ser/Thr_Kinases-Pseudokinases"/>
</dbReference>
<feature type="domain" description="Protein kinase" evidence="6">
    <location>
        <begin position="58"/>
        <end position="339"/>
    </location>
</feature>
<dbReference type="Proteomes" id="UP000266673">
    <property type="component" value="Unassembled WGS sequence"/>
</dbReference>
<feature type="binding site" evidence="5">
    <location>
        <position position="452"/>
    </location>
    <ligand>
        <name>ATP</name>
        <dbReference type="ChEBI" id="CHEBI:30616"/>
    </ligand>
</feature>
<dbReference type="PROSITE" id="PS50011">
    <property type="entry name" value="PROTEIN_KINASE_DOM"/>
    <property type="match status" value="2"/>
</dbReference>
<keyword evidence="1" id="KW-0808">Transferase</keyword>
<dbReference type="GO" id="GO:0005524">
    <property type="term" value="F:ATP binding"/>
    <property type="evidence" value="ECO:0007669"/>
    <property type="project" value="UniProtKB-UniRule"/>
</dbReference>
<evidence type="ECO:0000256" key="1">
    <source>
        <dbReference type="ARBA" id="ARBA00022679"/>
    </source>
</evidence>
<dbReference type="EMBL" id="QKWP01000212">
    <property type="protein sequence ID" value="RIB24547.1"/>
    <property type="molecule type" value="Genomic_DNA"/>
</dbReference>
<evidence type="ECO:0000256" key="5">
    <source>
        <dbReference type="PROSITE-ProRule" id="PRU10141"/>
    </source>
</evidence>
<comment type="caution">
    <text evidence="7">The sequence shown here is derived from an EMBL/GenBank/DDBJ whole genome shotgun (WGS) entry which is preliminary data.</text>
</comment>
<dbReference type="InterPro" id="IPR001245">
    <property type="entry name" value="Ser-Thr/Tyr_kinase_cat_dom"/>
</dbReference>
<proteinExistence type="predicted"/>
<dbReference type="InterPro" id="IPR011009">
    <property type="entry name" value="Kinase-like_dom_sf"/>
</dbReference>
<protein>
    <submittedName>
        <fullName evidence="7">Kinase-like domain-containing protein</fullName>
    </submittedName>
</protein>
<keyword evidence="4 5" id="KW-0067">ATP-binding</keyword>
<dbReference type="OrthoDB" id="6718656at2759"/>
<keyword evidence="2 5" id="KW-0547">Nucleotide-binding</keyword>
<feature type="domain" description="Protein kinase" evidence="6">
    <location>
        <begin position="423"/>
        <end position="648"/>
    </location>
</feature>
<evidence type="ECO:0000256" key="2">
    <source>
        <dbReference type="ARBA" id="ARBA00022741"/>
    </source>
</evidence>
<reference evidence="7 8" key="1">
    <citation type="submission" date="2018-06" db="EMBL/GenBank/DDBJ databases">
        <title>Comparative genomics reveals the genomic features of Rhizophagus irregularis, R. cerebriforme, R. diaphanum and Gigaspora rosea, and their symbiotic lifestyle signature.</title>
        <authorList>
            <person name="Morin E."/>
            <person name="San Clemente H."/>
            <person name="Chen E.C.H."/>
            <person name="De La Providencia I."/>
            <person name="Hainaut M."/>
            <person name="Kuo A."/>
            <person name="Kohler A."/>
            <person name="Murat C."/>
            <person name="Tang N."/>
            <person name="Roy S."/>
            <person name="Loubradou J."/>
            <person name="Henrissat B."/>
            <person name="Grigoriev I.V."/>
            <person name="Corradi N."/>
            <person name="Roux C."/>
            <person name="Martin F.M."/>
        </authorList>
    </citation>
    <scope>NUCLEOTIDE SEQUENCE [LARGE SCALE GENOMIC DNA]</scope>
    <source>
        <strain evidence="7 8">DAOM 194757</strain>
    </source>
</reference>
<dbReference type="PANTHER" id="PTHR44329:SF288">
    <property type="entry name" value="MITOGEN-ACTIVATED PROTEIN KINASE KINASE KINASE 20"/>
    <property type="match status" value="1"/>
</dbReference>
<organism evidence="7 8">
    <name type="scientific">Gigaspora rosea</name>
    <dbReference type="NCBI Taxonomy" id="44941"/>
    <lineage>
        <taxon>Eukaryota</taxon>
        <taxon>Fungi</taxon>
        <taxon>Fungi incertae sedis</taxon>
        <taxon>Mucoromycota</taxon>
        <taxon>Glomeromycotina</taxon>
        <taxon>Glomeromycetes</taxon>
        <taxon>Diversisporales</taxon>
        <taxon>Gigasporaceae</taxon>
        <taxon>Gigaspora</taxon>
    </lineage>
</organism>
<keyword evidence="8" id="KW-1185">Reference proteome</keyword>
<evidence type="ECO:0000313" key="7">
    <source>
        <dbReference type="EMBL" id="RIB24547.1"/>
    </source>
</evidence>
<dbReference type="InterPro" id="IPR017441">
    <property type="entry name" value="Protein_kinase_ATP_BS"/>
</dbReference>
<dbReference type="PROSITE" id="PS00107">
    <property type="entry name" value="PROTEIN_KINASE_ATP"/>
    <property type="match status" value="1"/>
</dbReference>
<dbReference type="AlphaFoldDB" id="A0A397VT88"/>